<dbReference type="InterPro" id="IPR050681">
    <property type="entry name" value="CDF/SLC30A"/>
</dbReference>
<dbReference type="STRING" id="1715691.TA5113_03333"/>
<evidence type="ECO:0000313" key="13">
    <source>
        <dbReference type="Proteomes" id="UP000051184"/>
    </source>
</evidence>
<feature type="domain" description="Cation efflux protein cytoplasmic" evidence="11">
    <location>
        <begin position="219"/>
        <end position="290"/>
    </location>
</feature>
<evidence type="ECO:0000256" key="7">
    <source>
        <dbReference type="ARBA" id="ARBA00023065"/>
    </source>
</evidence>
<keyword evidence="6 9" id="KW-1133">Transmembrane helix</keyword>
<evidence type="ECO:0000256" key="8">
    <source>
        <dbReference type="ARBA" id="ARBA00023136"/>
    </source>
</evidence>
<reference evidence="13" key="1">
    <citation type="submission" date="2015-09" db="EMBL/GenBank/DDBJ databases">
        <authorList>
            <person name="Rodrigo-Torres Lidia"/>
            <person name="Arahal R.David."/>
        </authorList>
    </citation>
    <scope>NUCLEOTIDE SEQUENCE [LARGE SCALE GENOMIC DNA]</scope>
    <source>
        <strain evidence="13">CECT 5114</strain>
    </source>
</reference>
<evidence type="ECO:0000256" key="6">
    <source>
        <dbReference type="ARBA" id="ARBA00022989"/>
    </source>
</evidence>
<dbReference type="PANTHER" id="PTHR11562:SF17">
    <property type="entry name" value="RE54080P-RELATED"/>
    <property type="match status" value="1"/>
</dbReference>
<dbReference type="Pfam" id="PF16916">
    <property type="entry name" value="ZT_dimer"/>
    <property type="match status" value="1"/>
</dbReference>
<feature type="transmembrane region" description="Helical" evidence="9">
    <location>
        <begin position="30"/>
        <end position="54"/>
    </location>
</feature>
<keyword evidence="4 9" id="KW-0812">Transmembrane</keyword>
<protein>
    <submittedName>
        <fullName evidence="12">Cation efflux system protein CzcD</fullName>
    </submittedName>
</protein>
<dbReference type="AlphaFoldDB" id="A0A0P1IUZ8"/>
<sequence length="304" mass="33252">MKSDKQIEVFAGVASCQRQARWNKWLYLPIALALSVGSLFSGSLALIAIALLYASDVVELLMSSAATRLTRRQKEDRVVLGYGRLEIATELANCVAVVLLSASVIYHGVMRLNSPHLAQGWIIVVLVSVLIGIELLVFSKPAPTSWRRRKIGTSPPLWSDRLAFLLPVLAGGVAILLLGSGRTDTIIAVLLSGALLWFALRGIGEALRSSLLGAPSNLNAVQVVQQIMSVEGVQDIHHLHFWRLPEQGLAIDAHIVVTVPNWPRAEAIRDHIEAILIRKFGVEHSTLEMETPDRELDSCHVYGS</sequence>
<keyword evidence="5" id="KW-0862">Zinc</keyword>
<feature type="transmembrane region" description="Helical" evidence="9">
    <location>
        <begin position="87"/>
        <end position="106"/>
    </location>
</feature>
<feature type="transmembrane region" description="Helical" evidence="9">
    <location>
        <begin position="158"/>
        <end position="179"/>
    </location>
</feature>
<evidence type="ECO:0000256" key="3">
    <source>
        <dbReference type="ARBA" id="ARBA00022448"/>
    </source>
</evidence>
<dbReference type="OrthoDB" id="9809646at2"/>
<evidence type="ECO:0000313" key="12">
    <source>
        <dbReference type="EMBL" id="CUK25135.1"/>
    </source>
</evidence>
<dbReference type="Gene3D" id="1.20.1510.10">
    <property type="entry name" value="Cation efflux protein transmembrane domain"/>
    <property type="match status" value="1"/>
</dbReference>
<comment type="subcellular location">
    <subcellularLocation>
        <location evidence="1">Membrane</location>
        <topology evidence="1">Multi-pass membrane protein</topology>
    </subcellularLocation>
</comment>
<evidence type="ECO:0000256" key="9">
    <source>
        <dbReference type="SAM" id="Phobius"/>
    </source>
</evidence>
<feature type="transmembrane region" description="Helical" evidence="9">
    <location>
        <begin position="185"/>
        <end position="203"/>
    </location>
</feature>
<feature type="domain" description="Cation efflux protein transmembrane" evidence="10">
    <location>
        <begin position="27"/>
        <end position="169"/>
    </location>
</feature>
<name>A0A0P1IUZ8_9RHOB</name>
<gene>
    <name evidence="12" type="primary">czcD_2</name>
    <name evidence="12" type="ORF">TA5114_00925</name>
</gene>
<keyword evidence="3" id="KW-0813">Transport</keyword>
<dbReference type="InterPro" id="IPR058533">
    <property type="entry name" value="Cation_efflux_TM"/>
</dbReference>
<dbReference type="PANTHER" id="PTHR11562">
    <property type="entry name" value="CATION EFFLUX PROTEIN/ ZINC TRANSPORTER"/>
    <property type="match status" value="1"/>
</dbReference>
<keyword evidence="13" id="KW-1185">Reference proteome</keyword>
<evidence type="ECO:0000259" key="11">
    <source>
        <dbReference type="Pfam" id="PF16916"/>
    </source>
</evidence>
<dbReference type="Pfam" id="PF01545">
    <property type="entry name" value="Cation_efflux"/>
    <property type="match status" value="1"/>
</dbReference>
<dbReference type="InterPro" id="IPR027469">
    <property type="entry name" value="Cation_efflux_TMD_sf"/>
</dbReference>
<dbReference type="SUPFAM" id="SSF160240">
    <property type="entry name" value="Cation efflux protein cytoplasmic domain-like"/>
    <property type="match status" value="1"/>
</dbReference>
<evidence type="ECO:0000256" key="2">
    <source>
        <dbReference type="ARBA" id="ARBA00008873"/>
    </source>
</evidence>
<feature type="transmembrane region" description="Helical" evidence="9">
    <location>
        <begin position="118"/>
        <end position="138"/>
    </location>
</feature>
<keyword evidence="7" id="KW-0406">Ion transport</keyword>
<evidence type="ECO:0000256" key="4">
    <source>
        <dbReference type="ARBA" id="ARBA00022692"/>
    </source>
</evidence>
<comment type="similarity">
    <text evidence="2">Belongs to the cation diffusion facilitator (CDF) transporter (TC 2.A.4) family. SLC30A subfamily.</text>
</comment>
<dbReference type="InterPro" id="IPR002524">
    <property type="entry name" value="Cation_efflux"/>
</dbReference>
<accession>A0A0P1IUZ8</accession>
<dbReference type="NCBIfam" id="TIGR01297">
    <property type="entry name" value="CDF"/>
    <property type="match status" value="1"/>
</dbReference>
<keyword evidence="8 9" id="KW-0472">Membrane</keyword>
<evidence type="ECO:0000256" key="1">
    <source>
        <dbReference type="ARBA" id="ARBA00004141"/>
    </source>
</evidence>
<dbReference type="EMBL" id="CYUE01000007">
    <property type="protein sequence ID" value="CUK25135.1"/>
    <property type="molecule type" value="Genomic_DNA"/>
</dbReference>
<dbReference type="InterPro" id="IPR027470">
    <property type="entry name" value="Cation_efflux_CTD"/>
</dbReference>
<dbReference type="Proteomes" id="UP000051184">
    <property type="component" value="Unassembled WGS sequence"/>
</dbReference>
<organism evidence="12 13">
    <name type="scientific">Cognatishimia activa</name>
    <dbReference type="NCBI Taxonomy" id="1715691"/>
    <lineage>
        <taxon>Bacteria</taxon>
        <taxon>Pseudomonadati</taxon>
        <taxon>Pseudomonadota</taxon>
        <taxon>Alphaproteobacteria</taxon>
        <taxon>Rhodobacterales</taxon>
        <taxon>Paracoccaceae</taxon>
        <taxon>Cognatishimia</taxon>
    </lineage>
</organism>
<dbReference type="SUPFAM" id="SSF161111">
    <property type="entry name" value="Cation efflux protein transmembrane domain-like"/>
    <property type="match status" value="1"/>
</dbReference>
<keyword evidence="5" id="KW-0864">Zinc transport</keyword>
<dbReference type="GO" id="GO:0005385">
    <property type="term" value="F:zinc ion transmembrane transporter activity"/>
    <property type="evidence" value="ECO:0007669"/>
    <property type="project" value="TreeGrafter"/>
</dbReference>
<proteinExistence type="inferred from homology"/>
<evidence type="ECO:0000256" key="5">
    <source>
        <dbReference type="ARBA" id="ARBA00022906"/>
    </source>
</evidence>
<dbReference type="GO" id="GO:0005886">
    <property type="term" value="C:plasma membrane"/>
    <property type="evidence" value="ECO:0007669"/>
    <property type="project" value="TreeGrafter"/>
</dbReference>
<dbReference type="RefSeq" id="WP_058314136.1">
    <property type="nucleotide sequence ID" value="NZ_CYUE01000007.1"/>
</dbReference>
<evidence type="ECO:0000259" key="10">
    <source>
        <dbReference type="Pfam" id="PF01545"/>
    </source>
</evidence>
<dbReference type="InterPro" id="IPR036837">
    <property type="entry name" value="Cation_efflux_CTD_sf"/>
</dbReference>